<proteinExistence type="inferred from homology"/>
<feature type="domain" description="USP" evidence="3">
    <location>
        <begin position="1"/>
        <end position="125"/>
    </location>
</feature>
<dbReference type="GO" id="GO:0004843">
    <property type="term" value="F:cysteine-type deubiquitinase activity"/>
    <property type="evidence" value="ECO:0007669"/>
    <property type="project" value="InterPro"/>
</dbReference>
<protein>
    <recommendedName>
        <fullName evidence="3">USP domain-containing protein</fullName>
    </recommendedName>
</protein>
<dbReference type="SUPFAM" id="SSF54001">
    <property type="entry name" value="Cysteine proteinases"/>
    <property type="match status" value="1"/>
</dbReference>
<reference evidence="4" key="1">
    <citation type="submission" date="2020-11" db="EMBL/GenBank/DDBJ databases">
        <authorList>
            <person name="Tran Van P."/>
        </authorList>
    </citation>
    <scope>NUCLEOTIDE SEQUENCE</scope>
</reference>
<dbReference type="Proteomes" id="UP000677054">
    <property type="component" value="Unassembled WGS sequence"/>
</dbReference>
<dbReference type="PROSITE" id="PS50235">
    <property type="entry name" value="USP_3"/>
    <property type="match status" value="1"/>
</dbReference>
<dbReference type="EMBL" id="LR899534">
    <property type="protein sequence ID" value="CAD7240255.1"/>
    <property type="molecule type" value="Genomic_DNA"/>
</dbReference>
<evidence type="ECO:0000256" key="2">
    <source>
        <dbReference type="SAM" id="MobiDB-lite"/>
    </source>
</evidence>
<dbReference type="GO" id="GO:0016579">
    <property type="term" value="P:protein deubiquitination"/>
    <property type="evidence" value="ECO:0007669"/>
    <property type="project" value="InterPro"/>
</dbReference>
<dbReference type="OrthoDB" id="6379153at2759"/>
<dbReference type="InterPro" id="IPR050164">
    <property type="entry name" value="Peptidase_C19"/>
</dbReference>
<dbReference type="InterPro" id="IPR038765">
    <property type="entry name" value="Papain-like_cys_pep_sf"/>
</dbReference>
<keyword evidence="5" id="KW-1185">Reference proteome</keyword>
<dbReference type="PANTHER" id="PTHR24006:SF925">
    <property type="entry name" value="UBIQUITINYL HYDROLASE 1"/>
    <property type="match status" value="1"/>
</dbReference>
<dbReference type="Pfam" id="PF00443">
    <property type="entry name" value="UCH"/>
    <property type="match status" value="1"/>
</dbReference>
<dbReference type="Pfam" id="PF12030">
    <property type="entry name" value="DUF3517"/>
    <property type="match status" value="1"/>
</dbReference>
<dbReference type="GO" id="GO:0005634">
    <property type="term" value="C:nucleus"/>
    <property type="evidence" value="ECO:0007669"/>
    <property type="project" value="TreeGrafter"/>
</dbReference>
<evidence type="ECO:0000259" key="3">
    <source>
        <dbReference type="PROSITE" id="PS50235"/>
    </source>
</evidence>
<dbReference type="AlphaFoldDB" id="A0A7R8WXZ0"/>
<dbReference type="PANTHER" id="PTHR24006">
    <property type="entry name" value="UBIQUITIN CARBOXYL-TERMINAL HYDROLASE"/>
    <property type="match status" value="1"/>
</dbReference>
<evidence type="ECO:0000313" key="4">
    <source>
        <dbReference type="EMBL" id="CAD7240255.1"/>
    </source>
</evidence>
<feature type="compositionally biased region" description="Acidic residues" evidence="2">
    <location>
        <begin position="603"/>
        <end position="617"/>
    </location>
</feature>
<evidence type="ECO:0000256" key="1">
    <source>
        <dbReference type="ARBA" id="ARBA00009085"/>
    </source>
</evidence>
<sequence length="726" mass="82165">MVFLEFAVNGLANIDGDVIQDEEDLTSGRRCSRYKLTGIVVHSGQASGGHYYSYVLHRHTDGTQRWYKFDDGEVSECHMDDDEEMKSQCFGGEYMGEVFDHLSKRMNCRRQKRWWNAYILFYTRLDVDEQLLQDSFKELSLDWTNSFPKMPAPIERSVRRENVRFMHNRNQFSVEYFQFIKKLVICNNHFVSLPAGDGTLSPEGEEIAMMSMQLVSRFLFITGWHTKKSLRGPAIEWYEALSIHLRGSRTVRSWFAQNVLFAPNYKARFTEYMLECPSSEVRMAFVKVIMFVAHFSLQDGPSPLPYGPGMDTGEQLSNALIQALNVPALLMQVAMDEGPGPAIKYQYAELGKLYQVVSLLVRCCDVSSRCQPSTPGVKVLPNPYIGDQHCSEPLMPIQPQVADMLYVRPAYMKKIMEEANAGEDTARLLKFCSWENPVFSSAALAELLWQISYSYTYELRPYLDLLLHLLLMEDSWQSQRIVKALKGISEDREGLFDTVHRSKSHHQKRAYQCIKAMVSLFTTCNVALRILQTQAELRRRWSWAVNWLHEELERRPYPGSSQYGYNSWSPPAPSNETSNGYFLERSNSAKMTLQKALEICPDEEGEGEEVAGGEDGEGGPGSPVPEDGVVPQVPSPSPVPGTATVGKLSRGSGDTRASTTTQSLSNPLVYSSIQPQERESPLSPLQPPLSSHVQFMPQRRLSGGDQRGSDKLFGFRPEDGQSTEEA</sequence>
<dbReference type="InterPro" id="IPR021905">
    <property type="entry name" value="DUF3517"/>
</dbReference>
<feature type="region of interest" description="Disordered" evidence="2">
    <location>
        <begin position="603"/>
        <end position="726"/>
    </location>
</feature>
<dbReference type="InterPro" id="IPR028889">
    <property type="entry name" value="USP"/>
</dbReference>
<dbReference type="InterPro" id="IPR018200">
    <property type="entry name" value="USP_CS"/>
</dbReference>
<feature type="compositionally biased region" description="Polar residues" evidence="2">
    <location>
        <begin position="655"/>
        <end position="675"/>
    </location>
</feature>
<evidence type="ECO:0000313" key="5">
    <source>
        <dbReference type="Proteomes" id="UP000677054"/>
    </source>
</evidence>
<comment type="similarity">
    <text evidence="1">Belongs to the peptidase C19 family.</text>
</comment>
<dbReference type="PROSITE" id="PS00973">
    <property type="entry name" value="USP_2"/>
    <property type="match status" value="1"/>
</dbReference>
<accession>A0A7R8WXZ0</accession>
<gene>
    <name evidence="4" type="ORF">DSTB1V02_LOCUS284</name>
</gene>
<dbReference type="InterPro" id="IPR001394">
    <property type="entry name" value="Peptidase_C19_UCH"/>
</dbReference>
<dbReference type="Gene3D" id="3.90.70.10">
    <property type="entry name" value="Cysteine proteinases"/>
    <property type="match status" value="1"/>
</dbReference>
<organism evidence="4">
    <name type="scientific">Darwinula stevensoni</name>
    <dbReference type="NCBI Taxonomy" id="69355"/>
    <lineage>
        <taxon>Eukaryota</taxon>
        <taxon>Metazoa</taxon>
        <taxon>Ecdysozoa</taxon>
        <taxon>Arthropoda</taxon>
        <taxon>Crustacea</taxon>
        <taxon>Oligostraca</taxon>
        <taxon>Ostracoda</taxon>
        <taxon>Podocopa</taxon>
        <taxon>Podocopida</taxon>
        <taxon>Darwinulocopina</taxon>
        <taxon>Darwinuloidea</taxon>
        <taxon>Darwinulidae</taxon>
        <taxon>Darwinula</taxon>
    </lineage>
</organism>
<name>A0A7R8WXZ0_9CRUS</name>
<dbReference type="GO" id="GO:0016477">
    <property type="term" value="P:cell migration"/>
    <property type="evidence" value="ECO:0007669"/>
    <property type="project" value="TreeGrafter"/>
</dbReference>
<dbReference type="GO" id="GO:0005829">
    <property type="term" value="C:cytosol"/>
    <property type="evidence" value="ECO:0007669"/>
    <property type="project" value="TreeGrafter"/>
</dbReference>
<dbReference type="EMBL" id="CAJPEV010000017">
    <property type="protein sequence ID" value="CAG0878863.1"/>
    <property type="molecule type" value="Genomic_DNA"/>
</dbReference>